<dbReference type="AlphaFoldDB" id="A0A1I6K5J2"/>
<gene>
    <name evidence="1" type="ORF">SAMN05192580_1351</name>
</gene>
<evidence type="ECO:0000313" key="1">
    <source>
        <dbReference type="EMBL" id="SFR86499.1"/>
    </source>
</evidence>
<name>A0A1I6K5J2_9SPHN</name>
<dbReference type="EMBL" id="FOZG01000001">
    <property type="protein sequence ID" value="SFR86499.1"/>
    <property type="molecule type" value="Genomic_DNA"/>
</dbReference>
<dbReference type="Pfam" id="PF19821">
    <property type="entry name" value="Phage_capsid_2"/>
    <property type="match status" value="1"/>
</dbReference>
<keyword evidence="2" id="KW-1185">Reference proteome</keyword>
<dbReference type="Proteomes" id="UP000198824">
    <property type="component" value="Unassembled WGS sequence"/>
</dbReference>
<organism evidence="1 2">
    <name type="scientific">Sphingomonas jatrophae</name>
    <dbReference type="NCBI Taxonomy" id="1166337"/>
    <lineage>
        <taxon>Bacteria</taxon>
        <taxon>Pseudomonadati</taxon>
        <taxon>Pseudomonadota</taxon>
        <taxon>Alphaproteobacteria</taxon>
        <taxon>Sphingomonadales</taxon>
        <taxon>Sphingomonadaceae</taxon>
        <taxon>Sphingomonas</taxon>
    </lineage>
</organism>
<dbReference type="STRING" id="1166337.SAMN05192580_1351"/>
<evidence type="ECO:0000313" key="2">
    <source>
        <dbReference type="Proteomes" id="UP000198824"/>
    </source>
</evidence>
<dbReference type="InterPro" id="IPR045565">
    <property type="entry name" value="Phage_capsid_2"/>
</dbReference>
<reference evidence="1 2" key="1">
    <citation type="submission" date="2016-10" db="EMBL/GenBank/DDBJ databases">
        <authorList>
            <person name="de Groot N.N."/>
        </authorList>
    </citation>
    <scope>NUCLEOTIDE SEQUENCE [LARGE SCALE GENOMIC DNA]</scope>
    <source>
        <strain evidence="1 2">S5-249</strain>
    </source>
</reference>
<accession>A0A1I6K5J2</accession>
<dbReference type="RefSeq" id="WP_093312624.1">
    <property type="nucleotide sequence ID" value="NZ_FOZG01000001.1"/>
</dbReference>
<dbReference type="OrthoDB" id="7548801at2"/>
<sequence length="311" mass="34360">MSDNVNTTAQVQYNNNVEMVLQQQQSQLEWAVQVTDDSGTERIKVKDLVGNTLPQEADERHGDLKQTNVPHDGVWLNKPNELYFLEYVDGADEMATKISLEGEYTMAAVGTINRARDHRILEGIYRPIISGKDATIVTPFPAGQIVPVTVGGAGGVPQRFNVAKLRAADKLLTQGFVDVNEEKFMVIDAEQNDDLLSEVPATSSDFKGAFGGEFVNGKIKRLLGWNFIHMELRNPMLLTFQQGLTVDANGYTKNPFWVKSGVRLNYWRRLRTAIKDQPSKVDTKSVFAGMTGAATRTQAGKVGIILNSEAA</sequence>
<proteinExistence type="predicted"/>
<protein>
    <recommendedName>
        <fullName evidence="3">Major capsid protein, N4-gp56 family</fullName>
    </recommendedName>
</protein>
<evidence type="ECO:0008006" key="3">
    <source>
        <dbReference type="Google" id="ProtNLM"/>
    </source>
</evidence>